<feature type="non-terminal residue" evidence="1">
    <location>
        <position position="237"/>
    </location>
</feature>
<dbReference type="AlphaFoldDB" id="X0ZR91"/>
<evidence type="ECO:0008006" key="2">
    <source>
        <dbReference type="Google" id="ProtNLM"/>
    </source>
</evidence>
<comment type="caution">
    <text evidence="1">The sequence shown here is derived from an EMBL/GenBank/DDBJ whole genome shotgun (WGS) entry which is preliminary data.</text>
</comment>
<feature type="non-terminal residue" evidence="1">
    <location>
        <position position="1"/>
    </location>
</feature>
<dbReference type="EMBL" id="BARS01050702">
    <property type="protein sequence ID" value="GAG50761.1"/>
    <property type="molecule type" value="Genomic_DNA"/>
</dbReference>
<organism evidence="1">
    <name type="scientific">marine sediment metagenome</name>
    <dbReference type="NCBI Taxonomy" id="412755"/>
    <lineage>
        <taxon>unclassified sequences</taxon>
        <taxon>metagenomes</taxon>
        <taxon>ecological metagenomes</taxon>
    </lineage>
</organism>
<proteinExistence type="predicted"/>
<name>X0ZR91_9ZZZZ</name>
<protein>
    <recommendedName>
        <fullName evidence="2">TonB-dependent receptor-like beta-barrel domain-containing protein</fullName>
    </recommendedName>
</protein>
<evidence type="ECO:0000313" key="1">
    <source>
        <dbReference type="EMBL" id="GAG50761.1"/>
    </source>
</evidence>
<gene>
    <name evidence="1" type="ORF">S01H1_75640</name>
</gene>
<sequence>FLRGGELENHVVQLDGADMGSFRQNRADRNLTMNTDAIGDIQVKTAAIDASSPLGTGAVINVATKSGTDTFHGALGASFTPESWNGDNAGTGDVRFNKIIQPDLSLSGPIVAGKVWFFAGYRYTRQFSGISRTASQIATLSALQPGYEPFDNSVLSHNYYVKLTAQLSPKHQLYAFWERDQHPEDGNREIYAEPLRANLVGGSGYAARLQSIWGSSVTTRVMLSYNDKTTSGGLFQD</sequence>
<dbReference type="SUPFAM" id="SSF56935">
    <property type="entry name" value="Porins"/>
    <property type="match status" value="1"/>
</dbReference>
<reference evidence="1" key="1">
    <citation type="journal article" date="2014" name="Front. Microbiol.">
        <title>High frequency of phylogenetically diverse reductive dehalogenase-homologous genes in deep subseafloor sedimentary metagenomes.</title>
        <authorList>
            <person name="Kawai M."/>
            <person name="Futagami T."/>
            <person name="Toyoda A."/>
            <person name="Takaki Y."/>
            <person name="Nishi S."/>
            <person name="Hori S."/>
            <person name="Arai W."/>
            <person name="Tsubouchi T."/>
            <person name="Morono Y."/>
            <person name="Uchiyama I."/>
            <person name="Ito T."/>
            <person name="Fujiyama A."/>
            <person name="Inagaki F."/>
            <person name="Takami H."/>
        </authorList>
    </citation>
    <scope>NUCLEOTIDE SEQUENCE</scope>
    <source>
        <strain evidence="1">Expedition CK06-06</strain>
    </source>
</reference>
<accession>X0ZR91</accession>